<dbReference type="PANTHER" id="PTHR30069:SF46">
    <property type="entry name" value="OAR PROTEIN"/>
    <property type="match status" value="1"/>
</dbReference>
<name>A0A2P1PYF1_9GAMM</name>
<feature type="domain" description="TonB-dependent transporter Oar-like beta-barrel" evidence="8">
    <location>
        <begin position="246"/>
        <end position="331"/>
    </location>
</feature>
<evidence type="ECO:0000313" key="9">
    <source>
        <dbReference type="EMBL" id="AVP99866.1"/>
    </source>
</evidence>
<dbReference type="InterPro" id="IPR036942">
    <property type="entry name" value="Beta-barrel_TonB_sf"/>
</dbReference>
<evidence type="ECO:0000256" key="6">
    <source>
        <dbReference type="ARBA" id="ARBA00023237"/>
    </source>
</evidence>
<evidence type="ECO:0000259" key="8">
    <source>
        <dbReference type="Pfam" id="PF25183"/>
    </source>
</evidence>
<keyword evidence="3" id="KW-1134">Transmembrane beta strand</keyword>
<dbReference type="Gene3D" id="2.40.170.20">
    <property type="entry name" value="TonB-dependent receptor, beta-barrel domain"/>
    <property type="match status" value="1"/>
</dbReference>
<evidence type="ECO:0000313" key="10">
    <source>
        <dbReference type="Proteomes" id="UP000241074"/>
    </source>
</evidence>
<evidence type="ECO:0000256" key="2">
    <source>
        <dbReference type="ARBA" id="ARBA00022448"/>
    </source>
</evidence>
<dbReference type="EMBL" id="CP027860">
    <property type="protein sequence ID" value="AVP99866.1"/>
    <property type="molecule type" value="Genomic_DNA"/>
</dbReference>
<dbReference type="KEGG" id="xba:C7S18_22995"/>
<protein>
    <submittedName>
        <fullName evidence="9">Oar protein</fullName>
    </submittedName>
</protein>
<dbReference type="Pfam" id="PF25183">
    <property type="entry name" value="OMP_b-brl_4"/>
    <property type="match status" value="2"/>
</dbReference>
<reference evidence="9 10" key="1">
    <citation type="submission" date="2018-03" db="EMBL/GenBank/DDBJ databases">
        <title>Ahniella affigens gen. nov., sp. nov., a gammaproteobacterium isolated from sandy soil near a stream.</title>
        <authorList>
            <person name="Ko Y."/>
            <person name="Kim J.-H."/>
        </authorList>
    </citation>
    <scope>NUCLEOTIDE SEQUENCE [LARGE SCALE GENOMIC DNA]</scope>
    <source>
        <strain evidence="9 10">D13</strain>
    </source>
</reference>
<keyword evidence="10" id="KW-1185">Reference proteome</keyword>
<dbReference type="GO" id="GO:0009279">
    <property type="term" value="C:cell outer membrane"/>
    <property type="evidence" value="ECO:0007669"/>
    <property type="project" value="UniProtKB-SubCell"/>
</dbReference>
<comment type="subcellular location">
    <subcellularLocation>
        <location evidence="1">Cell outer membrane</location>
        <topology evidence="1">Multi-pass membrane protein</topology>
    </subcellularLocation>
</comment>
<dbReference type="RefSeq" id="WP_106893785.1">
    <property type="nucleotide sequence ID" value="NZ_CP027860.1"/>
</dbReference>
<dbReference type="GO" id="GO:0044718">
    <property type="term" value="P:siderophore transmembrane transport"/>
    <property type="evidence" value="ECO:0007669"/>
    <property type="project" value="TreeGrafter"/>
</dbReference>
<dbReference type="Pfam" id="PF13620">
    <property type="entry name" value="CarboxypepD_reg"/>
    <property type="match status" value="1"/>
</dbReference>
<dbReference type="InterPro" id="IPR039426">
    <property type="entry name" value="TonB-dep_rcpt-like"/>
</dbReference>
<dbReference type="Proteomes" id="UP000241074">
    <property type="component" value="Chromosome"/>
</dbReference>
<evidence type="ECO:0000256" key="1">
    <source>
        <dbReference type="ARBA" id="ARBA00004571"/>
    </source>
</evidence>
<keyword evidence="7" id="KW-0732">Signal</keyword>
<feature type="chain" id="PRO_5015190015" evidence="7">
    <location>
        <begin position="26"/>
        <end position="1072"/>
    </location>
</feature>
<reference evidence="9 10" key="2">
    <citation type="submission" date="2018-03" db="EMBL/GenBank/DDBJ databases">
        <authorList>
            <person name="Keele B.F."/>
        </authorList>
    </citation>
    <scope>NUCLEOTIDE SEQUENCE [LARGE SCALE GENOMIC DNA]</scope>
    <source>
        <strain evidence="9 10">D13</strain>
    </source>
</reference>
<keyword evidence="2" id="KW-0813">Transport</keyword>
<dbReference type="OrthoDB" id="9768147at2"/>
<proteinExistence type="predicted"/>
<dbReference type="InterPro" id="IPR008969">
    <property type="entry name" value="CarboxyPept-like_regulatory"/>
</dbReference>
<dbReference type="InterPro" id="IPR057601">
    <property type="entry name" value="Oar-like_b-barrel"/>
</dbReference>
<evidence type="ECO:0000256" key="7">
    <source>
        <dbReference type="SAM" id="SignalP"/>
    </source>
</evidence>
<dbReference type="GO" id="GO:0015344">
    <property type="term" value="F:siderophore uptake transmembrane transporter activity"/>
    <property type="evidence" value="ECO:0007669"/>
    <property type="project" value="TreeGrafter"/>
</dbReference>
<gene>
    <name evidence="9" type="ORF">C7S18_22995</name>
</gene>
<dbReference type="AlphaFoldDB" id="A0A2P1PYF1"/>
<dbReference type="SUPFAM" id="SSF49464">
    <property type="entry name" value="Carboxypeptidase regulatory domain-like"/>
    <property type="match status" value="1"/>
</dbReference>
<accession>A0A2P1PYF1</accession>
<feature type="domain" description="TonB-dependent transporter Oar-like beta-barrel" evidence="8">
    <location>
        <begin position="357"/>
        <end position="1006"/>
    </location>
</feature>
<dbReference type="Gene3D" id="2.60.40.1120">
    <property type="entry name" value="Carboxypeptidase-like, regulatory domain"/>
    <property type="match status" value="1"/>
</dbReference>
<organism evidence="9 10">
    <name type="scientific">Ahniella affigens</name>
    <dbReference type="NCBI Taxonomy" id="2021234"/>
    <lineage>
        <taxon>Bacteria</taxon>
        <taxon>Pseudomonadati</taxon>
        <taxon>Pseudomonadota</taxon>
        <taxon>Gammaproteobacteria</taxon>
        <taxon>Lysobacterales</taxon>
        <taxon>Rhodanobacteraceae</taxon>
        <taxon>Ahniella</taxon>
    </lineage>
</organism>
<sequence length="1072" mass="118298">MNQRVALQFALWLMLALFAAMPAFAQNTSSAISGRIVDETGAPVAGATVEIEHVPSGTRKSTTSNEDGRFAAQGLRVGGPYNVTASSAGKNNAGKSDVYLLLGETTTVNLNMAVEATDLATVEVVASAAANVFNAEAMGAGTAIDRATIDALPSINRDLQDYARLDPRISQTDKERGEISALGQNTRFNSITIDSVSTNDTFGLESNNLPTARQPVSLDAIDSVQINVTNYDVNQRGYTGANINAVTKSGTNEFHGSVYTTYRDNDMIRKTDDRGVDFTSFKEDTTLGATIGGPIIKDVLFFFINLESAKIKSPAADYGSTPLDRATGGISTAQVNEVIGIAQGYGMDPGDLFSVGNDTKVDTALLRLDWNISDTQRAALRYSTTDQSQFIQPGFGVNFFSLSSHWYSQEKEFDNAVFELFSDWNDWFSTEARVSYRDYASVPDIYAAQPQVQVDFGSQSFRFGTEQFRHQNVLETETYNAYFAGNMYFGDHTLKLGFDWEQNDVYNLFLESNFGQYRFGSTTNFRNGIYREYVVRVATSGNIDDAAANFSMDNWGFFAQDTWAVNYNLNLMYGFRVDRPGTDSHPVYNSAFETTFGLRNDENQSESAIFQPRLGFNYTFDTDRPMQARGGFGLFQGSAANVWLSNPFTNNGRTISIFGCGFAGSTANCPTTAPPAGREFSADPNDQPIFGTARADVDLLAPGLKQPSVWKGNLAFEHELPWMGMIAGFEAIFTQVENGIYYEHLNLGRVSRQGQDGRNLYWVNTNPSQYTASSGFFGATSNARGGANQAFREVLLAKNTGKGNGESYTLSLQKPFRDEADWSASVAYTFADASEVSGLTSSRAISNWASRAILNPNEEVSSRSPYVVNDRLNGSFTKRWKFFGDNTTEFSLFYEVRQGKPYSWTFNNDANGDGLAGNDLMYIPVAPGDVLFVGADAAARAAEEALFWERVNQLGLEGYAGQTIDRNTEYSPWTNNFDVRLSQEIPLWFDHKADVWLDILNVGNLLNKDWGEIDEVFFQSNGAQARSFVNFAGIDPATGRYVYDVVNTEPLGRRDVRAESRWAIAVGFRYRF</sequence>
<keyword evidence="6" id="KW-0998">Cell outer membrane</keyword>
<dbReference type="PANTHER" id="PTHR30069">
    <property type="entry name" value="TONB-DEPENDENT OUTER MEMBRANE RECEPTOR"/>
    <property type="match status" value="1"/>
</dbReference>
<evidence type="ECO:0000256" key="5">
    <source>
        <dbReference type="ARBA" id="ARBA00023136"/>
    </source>
</evidence>
<keyword evidence="4" id="KW-0812">Transmembrane</keyword>
<dbReference type="SUPFAM" id="SSF56935">
    <property type="entry name" value="Porins"/>
    <property type="match status" value="1"/>
</dbReference>
<keyword evidence="5" id="KW-0472">Membrane</keyword>
<feature type="signal peptide" evidence="7">
    <location>
        <begin position="1"/>
        <end position="25"/>
    </location>
</feature>
<evidence type="ECO:0000256" key="3">
    <source>
        <dbReference type="ARBA" id="ARBA00022452"/>
    </source>
</evidence>
<evidence type="ECO:0000256" key="4">
    <source>
        <dbReference type="ARBA" id="ARBA00022692"/>
    </source>
</evidence>